<dbReference type="SUPFAM" id="SSF49265">
    <property type="entry name" value="Fibronectin type III"/>
    <property type="match status" value="1"/>
</dbReference>
<gene>
    <name evidence="3" type="ORF">BX611_1666</name>
</gene>
<dbReference type="AlphaFoldDB" id="A0A3D9RQB1"/>
<feature type="domain" description="Fibronectin type-III" evidence="2">
    <location>
        <begin position="43"/>
        <end position="136"/>
    </location>
</feature>
<proteinExistence type="predicted"/>
<feature type="chain" id="PRO_5017632555" evidence="1">
    <location>
        <begin position="28"/>
        <end position="517"/>
    </location>
</feature>
<dbReference type="Pfam" id="PF16318">
    <property type="entry name" value="DUF4957"/>
    <property type="match status" value="1"/>
</dbReference>
<reference evidence="3 4" key="1">
    <citation type="submission" date="2018-08" db="EMBL/GenBank/DDBJ databases">
        <title>Genomic Encyclopedia of Type Strains, Phase III (KMG-III): the genomes of soil and plant-associated and newly described type strains.</title>
        <authorList>
            <person name="Whitman W."/>
        </authorList>
    </citation>
    <scope>NUCLEOTIDE SEQUENCE [LARGE SCALE GENOMIC DNA]</scope>
    <source>
        <strain evidence="3 4">325-5</strain>
    </source>
</reference>
<organism evidence="3 4">
    <name type="scientific">Lutibacter oceani</name>
    <dbReference type="NCBI Taxonomy" id="1853311"/>
    <lineage>
        <taxon>Bacteria</taxon>
        <taxon>Pseudomonadati</taxon>
        <taxon>Bacteroidota</taxon>
        <taxon>Flavobacteriia</taxon>
        <taxon>Flavobacteriales</taxon>
        <taxon>Flavobacteriaceae</taxon>
        <taxon>Lutibacter</taxon>
    </lineage>
</organism>
<dbReference type="OrthoDB" id="691503at2"/>
<dbReference type="Gene3D" id="2.60.40.10">
    <property type="entry name" value="Immunoglobulins"/>
    <property type="match status" value="1"/>
</dbReference>
<evidence type="ECO:0000256" key="1">
    <source>
        <dbReference type="SAM" id="SignalP"/>
    </source>
</evidence>
<dbReference type="PROSITE" id="PS50853">
    <property type="entry name" value="FN3"/>
    <property type="match status" value="1"/>
</dbReference>
<feature type="signal peptide" evidence="1">
    <location>
        <begin position="1"/>
        <end position="27"/>
    </location>
</feature>
<protein>
    <submittedName>
        <fullName evidence="3">Uncharacterized protein DUF5123</fullName>
    </submittedName>
</protein>
<accession>A0A3D9RQB1</accession>
<dbReference type="EMBL" id="QTTQ01000010">
    <property type="protein sequence ID" value="REE82123.1"/>
    <property type="molecule type" value="Genomic_DNA"/>
</dbReference>
<dbReference type="InterPro" id="IPR011050">
    <property type="entry name" value="Pectin_lyase_fold/virulence"/>
</dbReference>
<name>A0A3D9RQB1_9FLAO</name>
<dbReference type="CDD" id="cd00063">
    <property type="entry name" value="FN3"/>
    <property type="match status" value="1"/>
</dbReference>
<comment type="caution">
    <text evidence="3">The sequence shown here is derived from an EMBL/GenBank/DDBJ whole genome shotgun (WGS) entry which is preliminary data.</text>
</comment>
<dbReference type="InterPro" id="IPR033427">
    <property type="entry name" value="DUF5123"/>
</dbReference>
<keyword evidence="4" id="KW-1185">Reference proteome</keyword>
<dbReference type="InterPro" id="IPR013783">
    <property type="entry name" value="Ig-like_fold"/>
</dbReference>
<dbReference type="InterPro" id="IPR032530">
    <property type="entry name" value="DUF4957"/>
</dbReference>
<dbReference type="SUPFAM" id="SSF51126">
    <property type="entry name" value="Pectin lyase-like"/>
    <property type="match status" value="1"/>
</dbReference>
<evidence type="ECO:0000313" key="4">
    <source>
        <dbReference type="Proteomes" id="UP000256429"/>
    </source>
</evidence>
<keyword evidence="1" id="KW-0732">Signal</keyword>
<dbReference type="InterPro" id="IPR036116">
    <property type="entry name" value="FN3_sf"/>
</dbReference>
<dbReference type="Pfam" id="PF17161">
    <property type="entry name" value="DUF5123"/>
    <property type="match status" value="1"/>
</dbReference>
<evidence type="ECO:0000259" key="2">
    <source>
        <dbReference type="PROSITE" id="PS50853"/>
    </source>
</evidence>
<sequence length="517" mass="56093">MIMKTKNILKGLVITLLLALTFTNCSGYDVDVIEELAVDREFAPVALTARVRNQTTVELNWTVNEEINSYVVEFSADDPNFGNIVKTIEVTGDQLPVQVAMEGETLYSIRVQAISARGLEDSTWALISAQTLTEQLMLASEPGDIKALEATFRWVPNISVTQIVINPGNIIHAITAQEKIDGVATVTGLNSETDYSAVLYNNTKVRGSSSFSTGIDVGDNTLVLVTDDLFQMIADAADGDILLLEAGDYTAQTGTVSLDKSITIQGLRSYNKPLLNINFELNAGATDVSLIDLDLDGASTMTDVVKFSSAGNYNSVLISGCNVHDFTRTFVQGSVTDAILQTLTVENCIVTNILTDGGDFIDFRNGDVLNLNVTTSTFNNCAPGRDFIRMDAAGTSNGSSTSNILLDRNTLYACSNSSSRRIFYVRFDSNEITSTNNLIAETASEGYADRSGIDETPIFDNNNYFNAPGFVNSSQYIFDANNYTELDPGFVDASAGDFTVTNQTLLDNQVGDPRWRP</sequence>
<dbReference type="Proteomes" id="UP000256429">
    <property type="component" value="Unassembled WGS sequence"/>
</dbReference>
<dbReference type="InterPro" id="IPR003961">
    <property type="entry name" value="FN3_dom"/>
</dbReference>
<evidence type="ECO:0000313" key="3">
    <source>
        <dbReference type="EMBL" id="REE82123.1"/>
    </source>
</evidence>